<sequence>MWLETLVRLFCCCCSVGCVSTTFRLAPCDCCVSEGAEREGKKWLGLELLGAAVAAAAAIENGMIGVG</sequence>
<feature type="signal peptide" evidence="1">
    <location>
        <begin position="1"/>
        <end position="21"/>
    </location>
</feature>
<accession>A0A2M4B101</accession>
<keyword evidence="1" id="KW-0732">Signal</keyword>
<evidence type="ECO:0000256" key="1">
    <source>
        <dbReference type="SAM" id="SignalP"/>
    </source>
</evidence>
<dbReference type="AlphaFoldDB" id="A0A2M4B101"/>
<feature type="chain" id="PRO_5014805050" evidence="1">
    <location>
        <begin position="22"/>
        <end position="67"/>
    </location>
</feature>
<proteinExistence type="predicted"/>
<protein>
    <submittedName>
        <fullName evidence="2">Putative secreted protein</fullName>
    </submittedName>
</protein>
<evidence type="ECO:0000313" key="2">
    <source>
        <dbReference type="EMBL" id="MBW46731.1"/>
    </source>
</evidence>
<organism evidence="2">
    <name type="scientific">Anopheles triannulatus</name>
    <dbReference type="NCBI Taxonomy" id="58253"/>
    <lineage>
        <taxon>Eukaryota</taxon>
        <taxon>Metazoa</taxon>
        <taxon>Ecdysozoa</taxon>
        <taxon>Arthropoda</taxon>
        <taxon>Hexapoda</taxon>
        <taxon>Insecta</taxon>
        <taxon>Pterygota</taxon>
        <taxon>Neoptera</taxon>
        <taxon>Endopterygota</taxon>
        <taxon>Diptera</taxon>
        <taxon>Nematocera</taxon>
        <taxon>Culicoidea</taxon>
        <taxon>Culicidae</taxon>
        <taxon>Anophelinae</taxon>
        <taxon>Anopheles</taxon>
    </lineage>
</organism>
<name>A0A2M4B101_9DIPT</name>
<dbReference type="EMBL" id="GGFK01013410">
    <property type="protein sequence ID" value="MBW46731.1"/>
    <property type="molecule type" value="Transcribed_RNA"/>
</dbReference>
<reference evidence="2" key="1">
    <citation type="submission" date="2018-01" db="EMBL/GenBank/DDBJ databases">
        <title>An insight into the sialome of Amazonian anophelines.</title>
        <authorList>
            <person name="Ribeiro J.M."/>
            <person name="Scarpassa V."/>
            <person name="Calvo E."/>
        </authorList>
    </citation>
    <scope>NUCLEOTIDE SEQUENCE</scope>
    <source>
        <tissue evidence="2">Salivary glands</tissue>
    </source>
</reference>